<reference evidence="1 2" key="1">
    <citation type="journal article" date="2018" name="Microbes Environ.">
        <title>Comparative Genomic Insights into Endofungal Lifestyles of Two Bacterial Endosymbionts, Mycoavidus cysteinexigens and Burkholderia rhizoxinica.</title>
        <authorList>
            <person name="Sharmin D."/>
            <person name="Guo Y."/>
            <person name="Nishizawa T."/>
            <person name="Ohshima S."/>
            <person name="Sato Y."/>
            <person name="Takashima Y."/>
            <person name="Narisawa K."/>
            <person name="Ohta H."/>
        </authorList>
    </citation>
    <scope>NUCLEOTIDE SEQUENCE [LARGE SCALE GENOMIC DNA]</scope>
    <source>
        <strain evidence="1 2">B1-EB</strain>
    </source>
</reference>
<dbReference type="InterPro" id="IPR012670">
    <property type="entry name" value="T3SS_YscI/HrpB"/>
</dbReference>
<dbReference type="NCBIfam" id="TIGR02497">
    <property type="entry name" value="yscI_hrpB_dom"/>
    <property type="match status" value="1"/>
</dbReference>
<dbReference type="EMBL" id="AP018150">
    <property type="protein sequence ID" value="BBE08345.1"/>
    <property type="molecule type" value="Genomic_DNA"/>
</dbReference>
<evidence type="ECO:0000313" key="1">
    <source>
        <dbReference type="EMBL" id="BBE08345.1"/>
    </source>
</evidence>
<proteinExistence type="predicted"/>
<dbReference type="Proteomes" id="UP000282597">
    <property type="component" value="Chromosome"/>
</dbReference>
<accession>A0A2Z6ESH1</accession>
<dbReference type="RefSeq" id="WP_045363578.1">
    <property type="nucleotide sequence ID" value="NZ_AP018150.1"/>
</dbReference>
<keyword evidence="2" id="KW-1185">Reference proteome</keyword>
<sequence length="116" mass="12251">MSIDIQSIPPSMLAPAAHGSNGMVQPQPSIEQAEGFAKLLQSNAIPKHEEGLLKAMQMQGERAAQRLAPAVDKAVDDPTAMLKVQHDLVKTVLELDLAARVAKAGADGINKLTSMS</sequence>
<protein>
    <submittedName>
        <fullName evidence="1">Type III secretion system needle-protein like</fullName>
    </submittedName>
</protein>
<evidence type="ECO:0000313" key="2">
    <source>
        <dbReference type="Proteomes" id="UP000282597"/>
    </source>
</evidence>
<dbReference type="AlphaFoldDB" id="A0A2Z6ESH1"/>
<dbReference type="KEGG" id="mcys:MCB1EB_0184"/>
<dbReference type="GO" id="GO:0030254">
    <property type="term" value="P:protein secretion by the type III secretion system"/>
    <property type="evidence" value="ECO:0007669"/>
    <property type="project" value="InterPro"/>
</dbReference>
<name>A0A2Z6ESH1_9BURK</name>
<organism evidence="1 2">
    <name type="scientific">Mycoavidus cysteinexigens</name>
    <dbReference type="NCBI Taxonomy" id="1553431"/>
    <lineage>
        <taxon>Bacteria</taxon>
        <taxon>Pseudomonadati</taxon>
        <taxon>Pseudomonadota</taxon>
        <taxon>Betaproteobacteria</taxon>
        <taxon>Burkholderiales</taxon>
        <taxon>Burkholderiaceae</taxon>
        <taxon>Mycoavidus</taxon>
    </lineage>
</organism>
<gene>
    <name evidence="1" type="ORF">MCB1EB_0184</name>
</gene>